<dbReference type="Gene3D" id="3.90.550.10">
    <property type="entry name" value="Spore Coat Polysaccharide Biosynthesis Protein SpsA, Chain A"/>
    <property type="match status" value="1"/>
</dbReference>
<dbReference type="PANTHER" id="PTHR43532:SF1">
    <property type="entry name" value="GLUCOSE-1-PHOSPHATE THYMIDYLYLTRANSFERASE 1"/>
    <property type="match status" value="1"/>
</dbReference>
<dbReference type="InterPro" id="IPR029044">
    <property type="entry name" value="Nucleotide-diphossugar_trans"/>
</dbReference>
<keyword evidence="6 10" id="KW-0548">Nucleotidyltransferase</keyword>
<comment type="catalytic activity">
    <reaction evidence="9 10">
        <text>dTTP + alpha-D-glucose 1-phosphate + H(+) = dTDP-alpha-D-glucose + diphosphate</text>
        <dbReference type="Rhea" id="RHEA:15225"/>
        <dbReference type="ChEBI" id="CHEBI:15378"/>
        <dbReference type="ChEBI" id="CHEBI:33019"/>
        <dbReference type="ChEBI" id="CHEBI:37568"/>
        <dbReference type="ChEBI" id="CHEBI:57477"/>
        <dbReference type="ChEBI" id="CHEBI:58601"/>
        <dbReference type="EC" id="2.7.7.24"/>
    </reaction>
</comment>
<keyword evidence="7 10" id="KW-0479">Metal-binding</keyword>
<feature type="domain" description="Nucleotidyl transferase" evidence="11">
    <location>
        <begin position="3"/>
        <end position="237"/>
    </location>
</feature>
<dbReference type="Pfam" id="PF00483">
    <property type="entry name" value="NTP_transferase"/>
    <property type="match status" value="1"/>
</dbReference>
<dbReference type="GO" id="GO:0000271">
    <property type="term" value="P:polysaccharide biosynthetic process"/>
    <property type="evidence" value="ECO:0007669"/>
    <property type="project" value="UniProtKB-ARBA"/>
</dbReference>
<dbReference type="EC" id="2.7.7.24" evidence="3 10"/>
<dbReference type="GO" id="GO:0046872">
    <property type="term" value="F:metal ion binding"/>
    <property type="evidence" value="ECO:0007669"/>
    <property type="project" value="UniProtKB-KW"/>
</dbReference>
<reference evidence="12" key="1">
    <citation type="submission" date="2014-04" db="EMBL/GenBank/DDBJ databases">
        <title>Paulomycin gene cluster.</title>
        <authorList>
            <person name="Li J."/>
            <person name="Xie Z."/>
            <person name="Ai G."/>
            <person name="Chen Y."/>
        </authorList>
    </citation>
    <scope>NUCLEOTIDE SEQUENCE</scope>
    <source>
        <strain evidence="12">NRRL8115</strain>
    </source>
</reference>
<evidence type="ECO:0000256" key="8">
    <source>
        <dbReference type="ARBA" id="ARBA00022842"/>
    </source>
</evidence>
<dbReference type="NCBIfam" id="TIGR01207">
    <property type="entry name" value="rmlA"/>
    <property type="match status" value="1"/>
</dbReference>
<evidence type="ECO:0000256" key="5">
    <source>
        <dbReference type="ARBA" id="ARBA00022679"/>
    </source>
</evidence>
<comment type="cofactor">
    <cofactor evidence="1">
        <name>Mg(2+)</name>
        <dbReference type="ChEBI" id="CHEBI:18420"/>
    </cofactor>
</comment>
<name>A0A075EYD9_9ACTN</name>
<dbReference type="AlphaFoldDB" id="A0A075EYD9"/>
<dbReference type="FunFam" id="3.90.550.10:FF:000023">
    <property type="entry name" value="Glucose-1-phosphate thymidylyltransferase"/>
    <property type="match status" value="1"/>
</dbReference>
<evidence type="ECO:0000256" key="3">
    <source>
        <dbReference type="ARBA" id="ARBA00012461"/>
    </source>
</evidence>
<organism evidence="12">
    <name type="scientific">Streptomyces paulus</name>
    <dbReference type="NCBI Taxonomy" id="285551"/>
    <lineage>
        <taxon>Bacteria</taxon>
        <taxon>Bacillati</taxon>
        <taxon>Actinomycetota</taxon>
        <taxon>Actinomycetes</taxon>
        <taxon>Kitasatosporales</taxon>
        <taxon>Streptomycetaceae</taxon>
        <taxon>Streptomyces</taxon>
    </lineage>
</organism>
<dbReference type="SUPFAM" id="SSF53448">
    <property type="entry name" value="Nucleotide-diphospho-sugar transferases"/>
    <property type="match status" value="1"/>
</dbReference>
<dbReference type="GO" id="GO:0019318">
    <property type="term" value="P:hexose metabolic process"/>
    <property type="evidence" value="ECO:0007669"/>
    <property type="project" value="UniProtKB-ARBA"/>
</dbReference>
<keyword evidence="5 10" id="KW-0808">Transferase</keyword>
<sequence length="289" mass="31127">MRGILLAGGSGSRLLPLTTTNSKQLLPVYDKPLVYYPLSVLMLAGMREILIITRSQHLDSFHDLLGDGSHLGLDIRYAAQNEPRGIAEALVIGREFAGDEDICLILGDNIFYGHGLPATLREAAAAVDGCTVFGYPVSDPERYGVAVLDGEGALTDIEEKPAAPSSNLAITGLYLYSNDALGHVEQISPSARGELEITDVNRLLIKEGRARLVRLGRGVAWLDAGTHDSLLEASQYVQVLQKRQGMQIACLEETAFHMGYIGMGQLGKLAEGLSPGSEYGKHVRSLVRA</sequence>
<evidence type="ECO:0000313" key="12">
    <source>
        <dbReference type="EMBL" id="AIE54190.1"/>
    </source>
</evidence>
<dbReference type="CDD" id="cd02538">
    <property type="entry name" value="G1P_TT_short"/>
    <property type="match status" value="1"/>
</dbReference>
<evidence type="ECO:0000256" key="2">
    <source>
        <dbReference type="ARBA" id="ARBA00010480"/>
    </source>
</evidence>
<dbReference type="PANTHER" id="PTHR43532">
    <property type="entry name" value="GLUCOSE-1-PHOSPHATE THYMIDYLYLTRANSFERASE"/>
    <property type="match status" value="1"/>
</dbReference>
<proteinExistence type="inferred from homology"/>
<evidence type="ECO:0000256" key="9">
    <source>
        <dbReference type="ARBA" id="ARBA00049336"/>
    </source>
</evidence>
<evidence type="ECO:0000259" key="11">
    <source>
        <dbReference type="Pfam" id="PF00483"/>
    </source>
</evidence>
<evidence type="ECO:0000256" key="10">
    <source>
        <dbReference type="RuleBase" id="RU003706"/>
    </source>
</evidence>
<dbReference type="EMBL" id="KJ721164">
    <property type="protein sequence ID" value="AIE54190.1"/>
    <property type="molecule type" value="Genomic_DNA"/>
</dbReference>
<dbReference type="InterPro" id="IPR005907">
    <property type="entry name" value="G1P_thy_trans_s"/>
</dbReference>
<evidence type="ECO:0000256" key="4">
    <source>
        <dbReference type="ARBA" id="ARBA00017654"/>
    </source>
</evidence>
<evidence type="ECO:0000256" key="6">
    <source>
        <dbReference type="ARBA" id="ARBA00022695"/>
    </source>
</evidence>
<comment type="similarity">
    <text evidence="2 10">Belongs to the glucose-1-phosphate thymidylyltransferase family.</text>
</comment>
<evidence type="ECO:0000256" key="1">
    <source>
        <dbReference type="ARBA" id="ARBA00001946"/>
    </source>
</evidence>
<protein>
    <recommendedName>
        <fullName evidence="4 10">Glucose-1-phosphate thymidylyltransferase</fullName>
        <ecNumber evidence="3 10">2.7.7.24</ecNumber>
    </recommendedName>
</protein>
<accession>A0A075EYD9</accession>
<dbReference type="InterPro" id="IPR005835">
    <property type="entry name" value="NTP_transferase_dom"/>
</dbReference>
<evidence type="ECO:0000256" key="7">
    <source>
        <dbReference type="ARBA" id="ARBA00022723"/>
    </source>
</evidence>
<comment type="function">
    <text evidence="10">Catalyzes the formation of dTDP-glucose, from dTTP and glucose 1-phosphate, as well as its pyrophosphorolysis.</text>
</comment>
<dbReference type="GO" id="GO:0008879">
    <property type="term" value="F:glucose-1-phosphate thymidylyltransferase activity"/>
    <property type="evidence" value="ECO:0007669"/>
    <property type="project" value="UniProtKB-EC"/>
</dbReference>
<keyword evidence="8 10" id="KW-0460">Magnesium</keyword>